<organism evidence="2">
    <name type="scientific">Hackeriella veitchi</name>
    <dbReference type="NCBI Taxonomy" id="60873"/>
    <lineage>
        <taxon>Eukaryota</taxon>
        <taxon>Metazoa</taxon>
        <taxon>Ecdysozoa</taxon>
        <taxon>Arthropoda</taxon>
        <taxon>Hexapoda</taxon>
        <taxon>Insecta</taxon>
        <taxon>Pterygota</taxon>
        <taxon>Neoptera</taxon>
        <taxon>Paraneoptera</taxon>
        <taxon>Hemiptera</taxon>
        <taxon>Coleorrhyncha</taxon>
        <taxon>Peloridiidae</taxon>
        <taxon>Hackeriella</taxon>
    </lineage>
</organism>
<proteinExistence type="predicted"/>
<keyword evidence="1" id="KW-0472">Membrane</keyword>
<sequence>MYPSQPLIMMLCFTMIILMVMSKTYFTKTPKTNTSSQKTQPKLKW</sequence>
<accession>L7N6I0</accession>
<keyword evidence="1" id="KW-0812">Transmembrane</keyword>
<evidence type="ECO:0000313" key="2">
    <source>
        <dbReference type="EMBL" id="ACV96703.1"/>
    </source>
</evidence>
<name>L7N6I0_9HEMI</name>
<keyword evidence="1" id="KW-1133">Transmembrane helix</keyword>
<evidence type="ECO:0000256" key="1">
    <source>
        <dbReference type="SAM" id="Phobius"/>
    </source>
</evidence>
<protein>
    <submittedName>
        <fullName evidence="2">ATP synthase F0 subunit 8</fullName>
    </submittedName>
</protein>
<dbReference type="RefSeq" id="YP_007474191.1">
    <property type="nucleotide sequence ID" value="NC_020309.1"/>
</dbReference>
<dbReference type="EMBL" id="GQ884145">
    <property type="protein sequence ID" value="ACV96703.1"/>
    <property type="molecule type" value="Genomic_DNA"/>
</dbReference>
<feature type="transmembrane region" description="Helical" evidence="1">
    <location>
        <begin position="6"/>
        <end position="26"/>
    </location>
</feature>
<reference evidence="2" key="1">
    <citation type="journal article" date="2013" name="Syst. Entomol.">
        <title>Phylogenomics of Hemiptera (Insecta: Paraneoptera) based on mitochondrial genomes.</title>
        <authorList>
            <person name="Cui Y."/>
            <person name="Xie G."/>
            <person name="Hua J."/>
            <person name="Dang K."/>
            <person name="Zhou J."/>
            <person name="Liu X."/>
            <person name="Wang G."/>
            <person name="Yu X."/>
            <person name="Bu W."/>
        </authorList>
    </citation>
    <scope>NUCLEOTIDE SEQUENCE</scope>
</reference>
<dbReference type="AlphaFoldDB" id="L7N6I0"/>
<gene>
    <name evidence="2" type="primary">ATP8</name>
</gene>
<dbReference type="GeneID" id="14656936"/>
<dbReference type="CTD" id="4509"/>
<keyword evidence="2" id="KW-0496">Mitochondrion</keyword>
<geneLocation type="mitochondrion" evidence="2"/>